<evidence type="ECO:0000313" key="2">
    <source>
        <dbReference type="Proteomes" id="UP000028547"/>
    </source>
</evidence>
<dbReference type="AlphaFoldDB" id="A0A084T043"/>
<name>A0A084T043_9BACT</name>
<dbReference type="Proteomes" id="UP000028547">
    <property type="component" value="Unassembled WGS sequence"/>
</dbReference>
<comment type="caution">
    <text evidence="1">The sequence shown here is derived from an EMBL/GenBank/DDBJ whole genome shotgun (WGS) entry which is preliminary data.</text>
</comment>
<dbReference type="EMBL" id="JPMI01000026">
    <property type="protein sequence ID" value="KFA94078.1"/>
    <property type="molecule type" value="Genomic_DNA"/>
</dbReference>
<evidence type="ECO:0000313" key="1">
    <source>
        <dbReference type="EMBL" id="KFA94078.1"/>
    </source>
</evidence>
<accession>A0A084T043</accession>
<proteinExistence type="predicted"/>
<organism evidence="1 2">
    <name type="scientific">Archangium violaceum Cb vi76</name>
    <dbReference type="NCBI Taxonomy" id="1406225"/>
    <lineage>
        <taxon>Bacteria</taxon>
        <taxon>Pseudomonadati</taxon>
        <taxon>Myxococcota</taxon>
        <taxon>Myxococcia</taxon>
        <taxon>Myxococcales</taxon>
        <taxon>Cystobacterineae</taxon>
        <taxon>Archangiaceae</taxon>
        <taxon>Archangium</taxon>
    </lineage>
</organism>
<gene>
    <name evidence="1" type="ORF">Q664_04695</name>
</gene>
<sequence length="212" mass="24003">MSYDLIEFPFQVHSDAQVVERAYLVPEGLPWGATLEVTPAQADIPPGETAIFTCRLTLDNDIIRPGCTNDQGFRLTAWRIAEDADERWGSCFYFIRPRVRTRIRILKAQWHETRLLVYGVLSLDTDQAVDLNAQLPLSVRVRLEHDHPTGNLRQWVTAPVQPGGAFSITREDFNGPPGVELRIQAWFDRTDLLASSRSDVFQCPHHTVPVIG</sequence>
<reference evidence="1 2" key="1">
    <citation type="submission" date="2014-07" db="EMBL/GenBank/DDBJ databases">
        <title>Draft Genome Sequence of Gephyronic Acid Producer, Cystobacter violaceus Strain Cb vi76.</title>
        <authorList>
            <person name="Stevens D.C."/>
            <person name="Young J."/>
            <person name="Carmichael R."/>
            <person name="Tan J."/>
            <person name="Taylor R.E."/>
        </authorList>
    </citation>
    <scope>NUCLEOTIDE SEQUENCE [LARGE SCALE GENOMIC DNA]</scope>
    <source>
        <strain evidence="1 2">Cb vi76</strain>
    </source>
</reference>
<protein>
    <submittedName>
        <fullName evidence="1">Uncharacterized protein</fullName>
    </submittedName>
</protein>
<dbReference type="RefSeq" id="WP_043390214.1">
    <property type="nucleotide sequence ID" value="NZ_JPMI01000026.1"/>
</dbReference>